<dbReference type="SUPFAM" id="SSF56784">
    <property type="entry name" value="HAD-like"/>
    <property type="match status" value="1"/>
</dbReference>
<gene>
    <name evidence="11" type="ORF">KK062_08020</name>
</gene>
<feature type="binding site" evidence="10">
    <location>
        <position position="105"/>
    </location>
    <ligand>
        <name>Zn(2+)</name>
        <dbReference type="ChEBI" id="CHEBI:29105"/>
    </ligand>
</feature>
<feature type="binding site" evidence="10">
    <location>
        <position position="9"/>
    </location>
    <ligand>
        <name>Mg(2+)</name>
        <dbReference type="ChEBI" id="CHEBI:18420"/>
    </ligand>
</feature>
<comment type="subcellular location">
    <subcellularLocation>
        <location evidence="1 7">Cytoplasm</location>
    </subcellularLocation>
</comment>
<keyword evidence="10" id="KW-0862">Zinc</keyword>
<feature type="binding site" evidence="10">
    <location>
        <position position="92"/>
    </location>
    <ligand>
        <name>Zn(2+)</name>
        <dbReference type="ChEBI" id="CHEBI:29105"/>
    </ligand>
</feature>
<dbReference type="Gene3D" id="3.40.50.1000">
    <property type="entry name" value="HAD superfamily/HAD-like"/>
    <property type="match status" value="1"/>
</dbReference>
<dbReference type="InterPro" id="IPR006549">
    <property type="entry name" value="HAD-SF_hydro_IIIA"/>
</dbReference>
<keyword evidence="2 7" id="KW-0963">Cytoplasm</keyword>
<keyword evidence="12" id="KW-1185">Reference proteome</keyword>
<sequence>MKQRAVFLDKDGTLIPDIPYNADPARITLSPGAGEGLRMLKDHGYRLFVISNQAGVAHGYFTFDALRGIAEKIQQILQEHGVSIDAFFFCPHHPQGSVVPYNCRCTCRKPEPGLILQAALEYDIVLGDSWMIGDILHDVEAGNKAGCRTILLDNGNETEWIPGPYRLPTRTTDTLPDAVSLILNHVYAC</sequence>
<dbReference type="EMBL" id="JAHESE010000005">
    <property type="protein sequence ID" value="MBT1708165.1"/>
    <property type="molecule type" value="Genomic_DNA"/>
</dbReference>
<dbReference type="Proteomes" id="UP001319080">
    <property type="component" value="Unassembled WGS sequence"/>
</dbReference>
<evidence type="ECO:0000256" key="5">
    <source>
        <dbReference type="ARBA" id="ARBA00023277"/>
    </source>
</evidence>
<evidence type="ECO:0000256" key="7">
    <source>
        <dbReference type="PIRNR" id="PIRNR004682"/>
    </source>
</evidence>
<evidence type="ECO:0000256" key="10">
    <source>
        <dbReference type="PIRSR" id="PIRSR004682-4"/>
    </source>
</evidence>
<comment type="similarity">
    <text evidence="7">Belongs to the gmhB family.</text>
</comment>
<keyword evidence="5 7" id="KW-0119">Carbohydrate metabolism</keyword>
<feature type="site" description="Contributes to substrate recognition" evidence="9">
    <location>
        <position position="108"/>
    </location>
</feature>
<evidence type="ECO:0000256" key="9">
    <source>
        <dbReference type="PIRSR" id="PIRSR004682-3"/>
    </source>
</evidence>
<dbReference type="NCBIfam" id="TIGR01656">
    <property type="entry name" value="Histidinol-ppas"/>
    <property type="match status" value="1"/>
</dbReference>
<dbReference type="PANTHER" id="PTHR42891:SF1">
    <property type="entry name" value="D-GLYCERO-BETA-D-MANNO-HEPTOSE-1,7-BISPHOSPHATE 7-PHOSPHATASE"/>
    <property type="match status" value="1"/>
</dbReference>
<comment type="cofactor">
    <cofactor evidence="10">
        <name>Zn(2+)</name>
        <dbReference type="ChEBI" id="CHEBI:29105"/>
    </cofactor>
</comment>
<keyword evidence="3 10" id="KW-0479">Metal-binding</keyword>
<dbReference type="Pfam" id="PF13242">
    <property type="entry name" value="Hydrolase_like"/>
    <property type="match status" value="1"/>
</dbReference>
<keyword evidence="4 7" id="KW-0378">Hydrolase</keyword>
<evidence type="ECO:0000256" key="6">
    <source>
        <dbReference type="ARBA" id="ARBA00031828"/>
    </source>
</evidence>
<accession>A0AAP2GU05</accession>
<dbReference type="GO" id="GO:0016791">
    <property type="term" value="F:phosphatase activity"/>
    <property type="evidence" value="ECO:0007669"/>
    <property type="project" value="InterPro"/>
</dbReference>
<dbReference type="GO" id="GO:0005975">
    <property type="term" value="P:carbohydrate metabolic process"/>
    <property type="evidence" value="ECO:0007669"/>
    <property type="project" value="InterPro"/>
</dbReference>
<dbReference type="CDD" id="cd07503">
    <property type="entry name" value="HAD_HisB-N"/>
    <property type="match status" value="1"/>
</dbReference>
<evidence type="ECO:0000256" key="4">
    <source>
        <dbReference type="ARBA" id="ARBA00022801"/>
    </source>
</evidence>
<feature type="binding site" evidence="10">
    <location>
        <position position="11"/>
    </location>
    <ligand>
        <name>Mg(2+)</name>
        <dbReference type="ChEBI" id="CHEBI:18420"/>
    </ligand>
</feature>
<evidence type="ECO:0000256" key="2">
    <source>
        <dbReference type="ARBA" id="ARBA00022490"/>
    </source>
</evidence>
<feature type="site" description="Stabilizes the phosphoryl group" evidence="9">
    <location>
        <position position="51"/>
    </location>
</feature>
<dbReference type="InterPro" id="IPR036412">
    <property type="entry name" value="HAD-like_sf"/>
</dbReference>
<evidence type="ECO:0000313" key="12">
    <source>
        <dbReference type="Proteomes" id="UP001319080"/>
    </source>
</evidence>
<dbReference type="EC" id="3.1.3.-" evidence="7"/>
<dbReference type="GO" id="GO:0005737">
    <property type="term" value="C:cytoplasm"/>
    <property type="evidence" value="ECO:0007669"/>
    <property type="project" value="UniProtKB-SubCell"/>
</dbReference>
<feature type="binding site" evidence="10">
    <location>
        <position position="90"/>
    </location>
    <ligand>
        <name>Zn(2+)</name>
        <dbReference type="ChEBI" id="CHEBI:29105"/>
    </ligand>
</feature>
<comment type="caution">
    <text evidence="11">The sequence shown here is derived from an EMBL/GenBank/DDBJ whole genome shotgun (WGS) entry which is preliminary data.</text>
</comment>
<dbReference type="InterPro" id="IPR004446">
    <property type="entry name" value="Heptose_bisP_phosphatase"/>
</dbReference>
<dbReference type="InterPro" id="IPR006543">
    <property type="entry name" value="Histidinol-phos"/>
</dbReference>
<evidence type="ECO:0000313" key="11">
    <source>
        <dbReference type="EMBL" id="MBT1708165.1"/>
    </source>
</evidence>
<dbReference type="AlphaFoldDB" id="A0AAP2GU05"/>
<feature type="binding site" evidence="10">
    <location>
        <position position="107"/>
    </location>
    <ligand>
        <name>Zn(2+)</name>
        <dbReference type="ChEBI" id="CHEBI:29105"/>
    </ligand>
</feature>
<proteinExistence type="inferred from homology"/>
<dbReference type="InterPro" id="IPR023214">
    <property type="entry name" value="HAD_sf"/>
</dbReference>
<evidence type="ECO:0000256" key="3">
    <source>
        <dbReference type="ARBA" id="ARBA00022723"/>
    </source>
</evidence>
<dbReference type="PIRSF" id="PIRSF004682">
    <property type="entry name" value="GmhB"/>
    <property type="match status" value="1"/>
</dbReference>
<dbReference type="NCBIfam" id="TIGR01662">
    <property type="entry name" value="HAD-SF-IIIA"/>
    <property type="match status" value="1"/>
</dbReference>
<comment type="cofactor">
    <cofactor evidence="10">
        <name>Mg(2+)</name>
        <dbReference type="ChEBI" id="CHEBI:18420"/>
    </cofactor>
</comment>
<evidence type="ECO:0000256" key="1">
    <source>
        <dbReference type="ARBA" id="ARBA00004496"/>
    </source>
</evidence>
<dbReference type="PANTHER" id="PTHR42891">
    <property type="entry name" value="D-GLYCERO-BETA-D-MANNO-HEPTOSE-1,7-BISPHOSPHATE 7-PHOSPHATASE"/>
    <property type="match status" value="1"/>
</dbReference>
<reference evidence="11 12" key="1">
    <citation type="submission" date="2021-05" db="EMBL/GenBank/DDBJ databases">
        <title>A Polyphasic approach of four new species of the genus Ohtaekwangia: Ohtaekwangia histidinii sp. nov., Ohtaekwangia cretensis sp. nov., Ohtaekwangia indiensis sp. nov., Ohtaekwangia reichenbachii sp. nov. from diverse environment.</title>
        <authorList>
            <person name="Octaviana S."/>
        </authorList>
    </citation>
    <scope>NUCLEOTIDE SEQUENCE [LARGE SCALE GENOMIC DNA]</scope>
    <source>
        <strain evidence="11 12">PWU5</strain>
    </source>
</reference>
<feature type="site" description="Stabilizes the phosphoryl group" evidence="9">
    <location>
        <position position="109"/>
    </location>
</feature>
<keyword evidence="10" id="KW-0460">Magnesium</keyword>
<protein>
    <recommendedName>
        <fullName evidence="6 7">D,D-heptose 1,7-bisphosphate phosphatase</fullName>
        <ecNumber evidence="7">3.1.3.-</ecNumber>
    </recommendedName>
</protein>
<feature type="active site" description="Nucleophile" evidence="8">
    <location>
        <position position="11"/>
    </location>
</feature>
<evidence type="ECO:0000256" key="8">
    <source>
        <dbReference type="PIRSR" id="PIRSR004682-1"/>
    </source>
</evidence>
<name>A0AAP2GU05_9BACT</name>
<dbReference type="RefSeq" id="WP_254083755.1">
    <property type="nucleotide sequence ID" value="NZ_JAHESE010000005.1"/>
</dbReference>
<organism evidence="11 12">
    <name type="scientific">Dawidia cretensis</name>
    <dbReference type="NCBI Taxonomy" id="2782350"/>
    <lineage>
        <taxon>Bacteria</taxon>
        <taxon>Pseudomonadati</taxon>
        <taxon>Bacteroidota</taxon>
        <taxon>Cytophagia</taxon>
        <taxon>Cytophagales</taxon>
        <taxon>Chryseotaleaceae</taxon>
        <taxon>Dawidia</taxon>
    </lineage>
</organism>
<dbReference type="GO" id="GO:0046872">
    <property type="term" value="F:metal ion binding"/>
    <property type="evidence" value="ECO:0007669"/>
    <property type="project" value="UniProtKB-KW"/>
</dbReference>
<feature type="active site" description="Nucleophile" evidence="8">
    <location>
        <position position="9"/>
    </location>
</feature>
<feature type="binding site" evidence="10">
    <location>
        <position position="134"/>
    </location>
    <ligand>
        <name>Mg(2+)</name>
        <dbReference type="ChEBI" id="CHEBI:18420"/>
    </ligand>
</feature>